<gene>
    <name evidence="2" type="ORF">BCM02_112154</name>
</gene>
<organism evidence="2 3">
    <name type="scientific">Paenibacillus methanolicus</name>
    <dbReference type="NCBI Taxonomy" id="582686"/>
    <lineage>
        <taxon>Bacteria</taxon>
        <taxon>Bacillati</taxon>
        <taxon>Bacillota</taxon>
        <taxon>Bacilli</taxon>
        <taxon>Bacillales</taxon>
        <taxon>Paenibacillaceae</taxon>
        <taxon>Paenibacillus</taxon>
    </lineage>
</organism>
<proteinExistence type="predicted"/>
<evidence type="ECO:0000256" key="1">
    <source>
        <dbReference type="SAM" id="Phobius"/>
    </source>
</evidence>
<evidence type="ECO:0000313" key="3">
    <source>
        <dbReference type="Proteomes" id="UP000323257"/>
    </source>
</evidence>
<keyword evidence="1" id="KW-1133">Transmembrane helix</keyword>
<name>A0A5S5BTA2_9BACL</name>
<dbReference type="Proteomes" id="UP000323257">
    <property type="component" value="Unassembled WGS sequence"/>
</dbReference>
<sequence length="45" mass="4889">MKHSYVYSLAVCFGLSAIVCAIIVCMRMQAELREAGQDVVDGRPG</sequence>
<dbReference type="RefSeq" id="WP_187434453.1">
    <property type="nucleotide sequence ID" value="NZ_VNHS01000012.1"/>
</dbReference>
<accession>A0A5S5BTA2</accession>
<dbReference type="AlphaFoldDB" id="A0A5S5BTA2"/>
<protein>
    <submittedName>
        <fullName evidence="2">Uncharacterized protein</fullName>
    </submittedName>
</protein>
<dbReference type="EMBL" id="VNHS01000012">
    <property type="protein sequence ID" value="TYP70174.1"/>
    <property type="molecule type" value="Genomic_DNA"/>
</dbReference>
<reference evidence="2 3" key="1">
    <citation type="submission" date="2019-07" db="EMBL/GenBank/DDBJ databases">
        <title>Genomic Encyclopedia of Type Strains, Phase III (KMG-III): the genomes of soil and plant-associated and newly described type strains.</title>
        <authorList>
            <person name="Whitman W."/>
        </authorList>
    </citation>
    <scope>NUCLEOTIDE SEQUENCE [LARGE SCALE GENOMIC DNA]</scope>
    <source>
        <strain evidence="2 3">BL24</strain>
    </source>
</reference>
<comment type="caution">
    <text evidence="2">The sequence shown here is derived from an EMBL/GenBank/DDBJ whole genome shotgun (WGS) entry which is preliminary data.</text>
</comment>
<evidence type="ECO:0000313" key="2">
    <source>
        <dbReference type="EMBL" id="TYP70174.1"/>
    </source>
</evidence>
<keyword evidence="3" id="KW-1185">Reference proteome</keyword>
<keyword evidence="1" id="KW-0472">Membrane</keyword>
<keyword evidence="1" id="KW-0812">Transmembrane</keyword>
<feature type="transmembrane region" description="Helical" evidence="1">
    <location>
        <begin position="6"/>
        <end position="26"/>
    </location>
</feature>